<dbReference type="SUPFAM" id="SSF64182">
    <property type="entry name" value="DHH phosphoesterases"/>
    <property type="match status" value="1"/>
</dbReference>
<dbReference type="EMBL" id="OMOF01000076">
    <property type="protein sequence ID" value="SPF36770.1"/>
    <property type="molecule type" value="Genomic_DNA"/>
</dbReference>
<dbReference type="AlphaFoldDB" id="A0A2U3KB52"/>
<gene>
    <name evidence="1" type="ORF">SBF1_1670002</name>
</gene>
<evidence type="ECO:0008006" key="3">
    <source>
        <dbReference type="Google" id="ProtNLM"/>
    </source>
</evidence>
<dbReference type="Proteomes" id="UP000238916">
    <property type="component" value="Unassembled WGS sequence"/>
</dbReference>
<dbReference type="InterPro" id="IPR038763">
    <property type="entry name" value="DHH_sf"/>
</dbReference>
<proteinExistence type="predicted"/>
<name>A0A2U3KB52_9FIRM</name>
<organism evidence="1 2">
    <name type="scientific">Candidatus Desulfosporosinus infrequens</name>
    <dbReference type="NCBI Taxonomy" id="2043169"/>
    <lineage>
        <taxon>Bacteria</taxon>
        <taxon>Bacillati</taxon>
        <taxon>Bacillota</taxon>
        <taxon>Clostridia</taxon>
        <taxon>Eubacteriales</taxon>
        <taxon>Desulfitobacteriaceae</taxon>
        <taxon>Desulfosporosinus</taxon>
    </lineage>
</organism>
<reference evidence="2" key="1">
    <citation type="submission" date="2018-02" db="EMBL/GenBank/DDBJ databases">
        <authorList>
            <person name="Hausmann B."/>
        </authorList>
    </citation>
    <scope>NUCLEOTIDE SEQUENCE [LARGE SCALE GENOMIC DNA]</scope>
    <source>
        <strain evidence="2">Peat soil MAG SbF1</strain>
    </source>
</reference>
<protein>
    <recommendedName>
        <fullName evidence="3">Exopolyphosphatase</fullName>
    </recommendedName>
</protein>
<dbReference type="OrthoDB" id="105221at2"/>
<dbReference type="InterPro" id="IPR016877">
    <property type="entry name" value="UCP028235"/>
</dbReference>
<sequence>MRLVTRSDFDGLACAVLLKEVGIITERQFVHPKDIQDGLVQITANDILANVPFVEGCGLWFDHHSSEQERLDLKGRFKGDSRPAPSAARIIYDYYGGKGKFRHLEAMMDAVDKADSAQFTAEEVLHPQGWVLLAFIMDPRTGLGRFRDYSISNYQLMDDMIEHCRNMTIQEILVLPDVQERVVRYFSQTELFTQMIQEHTKTKANAIITDLRNVETIYSGNRFLIYSLYPAQNISIWIIDGRNKQNSVFAVGHSIINRTSQTNVGSLMLKYGGGGHKVVGTCQVPYDDTDKVLNELLQVITTDN</sequence>
<accession>A0A2U3KB52</accession>
<evidence type="ECO:0000313" key="1">
    <source>
        <dbReference type="EMBL" id="SPF36770.1"/>
    </source>
</evidence>
<evidence type="ECO:0000313" key="2">
    <source>
        <dbReference type="Proteomes" id="UP000238916"/>
    </source>
</evidence>
<dbReference type="PIRSF" id="PIRSF028235">
    <property type="entry name" value="UCP028235"/>
    <property type="match status" value="1"/>
</dbReference>